<dbReference type="GO" id="GO:0003677">
    <property type="term" value="F:DNA binding"/>
    <property type="evidence" value="ECO:0007669"/>
    <property type="project" value="UniProtKB-KW"/>
</dbReference>
<dbReference type="PROSITE" id="PS50110">
    <property type="entry name" value="RESPONSE_REGULATORY"/>
    <property type="match status" value="1"/>
</dbReference>
<evidence type="ECO:0000256" key="5">
    <source>
        <dbReference type="ARBA" id="ARBA00023163"/>
    </source>
</evidence>
<dbReference type="Proteomes" id="UP000233256">
    <property type="component" value="Unassembled WGS sequence"/>
</dbReference>
<keyword evidence="4" id="KW-0238">DNA-binding</keyword>
<name>A0A2N1PSS6_9BACT</name>
<evidence type="ECO:0000256" key="3">
    <source>
        <dbReference type="ARBA" id="ARBA00023015"/>
    </source>
</evidence>
<dbReference type="InterPro" id="IPR001789">
    <property type="entry name" value="Sig_transdc_resp-reg_receiver"/>
</dbReference>
<evidence type="ECO:0000256" key="1">
    <source>
        <dbReference type="ARBA" id="ARBA00022553"/>
    </source>
</evidence>
<dbReference type="FunFam" id="3.40.50.2300:FF:000001">
    <property type="entry name" value="DNA-binding response regulator PhoB"/>
    <property type="match status" value="1"/>
</dbReference>
<evidence type="ECO:0000313" key="9">
    <source>
        <dbReference type="Proteomes" id="UP000233256"/>
    </source>
</evidence>
<dbReference type="InterPro" id="IPR011006">
    <property type="entry name" value="CheY-like_superfamily"/>
</dbReference>
<dbReference type="PANTHER" id="PTHR44591:SF14">
    <property type="entry name" value="PROTEIN PILG"/>
    <property type="match status" value="1"/>
</dbReference>
<evidence type="ECO:0000256" key="6">
    <source>
        <dbReference type="PROSITE-ProRule" id="PRU00169"/>
    </source>
</evidence>
<dbReference type="SMART" id="SM00448">
    <property type="entry name" value="REC"/>
    <property type="match status" value="1"/>
</dbReference>
<dbReference type="Pfam" id="PF00072">
    <property type="entry name" value="Response_reg"/>
    <property type="match status" value="1"/>
</dbReference>
<keyword evidence="5" id="KW-0804">Transcription</keyword>
<dbReference type="InterPro" id="IPR050595">
    <property type="entry name" value="Bact_response_regulator"/>
</dbReference>
<gene>
    <name evidence="8" type="ORF">CVV64_06015</name>
</gene>
<feature type="domain" description="Response regulatory" evidence="7">
    <location>
        <begin position="5"/>
        <end position="121"/>
    </location>
</feature>
<keyword evidence="1 6" id="KW-0597">Phosphoprotein</keyword>
<dbReference type="SUPFAM" id="SSF52172">
    <property type="entry name" value="CheY-like"/>
    <property type="match status" value="1"/>
</dbReference>
<feature type="modified residue" description="4-aspartylphosphate" evidence="6">
    <location>
        <position position="54"/>
    </location>
</feature>
<comment type="caution">
    <text evidence="8">The sequence shown here is derived from an EMBL/GenBank/DDBJ whole genome shotgun (WGS) entry which is preliminary data.</text>
</comment>
<dbReference type="PANTHER" id="PTHR44591">
    <property type="entry name" value="STRESS RESPONSE REGULATOR PROTEIN 1"/>
    <property type="match status" value="1"/>
</dbReference>
<organism evidence="8 9">
    <name type="scientific">Candidatus Wallbacteria bacterium HGW-Wallbacteria-1</name>
    <dbReference type="NCBI Taxonomy" id="2013854"/>
    <lineage>
        <taxon>Bacteria</taxon>
        <taxon>Candidatus Walliibacteriota</taxon>
    </lineage>
</organism>
<sequence>MEPAKILVVDDERHLVRIIIFNLKKSGYITDFAHDGEEALAKVAEFKPDLVILDVMMPKLTGYQVCEKMKADESMSSIPIILLTAKGQDPDRDMAHKFGADEYMTKPFSPRLLMDTVARLLS</sequence>
<evidence type="ECO:0000259" key="7">
    <source>
        <dbReference type="PROSITE" id="PS50110"/>
    </source>
</evidence>
<reference evidence="8 9" key="1">
    <citation type="journal article" date="2017" name="ISME J.">
        <title>Potential for microbial H2 and metal transformations associated with novel bacteria and archaea in deep terrestrial subsurface sediments.</title>
        <authorList>
            <person name="Hernsdorf A.W."/>
            <person name="Amano Y."/>
            <person name="Miyakawa K."/>
            <person name="Ise K."/>
            <person name="Suzuki Y."/>
            <person name="Anantharaman K."/>
            <person name="Probst A."/>
            <person name="Burstein D."/>
            <person name="Thomas B.C."/>
            <person name="Banfield J.F."/>
        </authorList>
    </citation>
    <scope>NUCLEOTIDE SEQUENCE [LARGE SCALE GENOMIC DNA]</scope>
    <source>
        <strain evidence="8">HGW-Wallbacteria-1</strain>
    </source>
</reference>
<evidence type="ECO:0000256" key="4">
    <source>
        <dbReference type="ARBA" id="ARBA00023125"/>
    </source>
</evidence>
<evidence type="ECO:0000256" key="2">
    <source>
        <dbReference type="ARBA" id="ARBA00023012"/>
    </source>
</evidence>
<evidence type="ECO:0000313" key="8">
    <source>
        <dbReference type="EMBL" id="PKK91322.1"/>
    </source>
</evidence>
<dbReference type="Gene3D" id="3.40.50.2300">
    <property type="match status" value="1"/>
</dbReference>
<proteinExistence type="predicted"/>
<dbReference type="GO" id="GO:0000160">
    <property type="term" value="P:phosphorelay signal transduction system"/>
    <property type="evidence" value="ECO:0007669"/>
    <property type="project" value="UniProtKB-KW"/>
</dbReference>
<dbReference type="EMBL" id="PGXC01000003">
    <property type="protein sequence ID" value="PKK91322.1"/>
    <property type="molecule type" value="Genomic_DNA"/>
</dbReference>
<protein>
    <submittedName>
        <fullName evidence="8">Two-component system response regulator</fullName>
    </submittedName>
</protein>
<keyword evidence="2" id="KW-0902">Two-component regulatory system</keyword>
<keyword evidence="3" id="KW-0805">Transcription regulation</keyword>
<dbReference type="AlphaFoldDB" id="A0A2N1PSS6"/>
<accession>A0A2N1PSS6</accession>